<reference evidence="1" key="2">
    <citation type="submission" date="2020-11" db="EMBL/GenBank/DDBJ databases">
        <authorList>
            <person name="McCartney M.A."/>
            <person name="Auch B."/>
            <person name="Kono T."/>
            <person name="Mallez S."/>
            <person name="Becker A."/>
            <person name="Gohl D.M."/>
            <person name="Silverstein K.A.T."/>
            <person name="Koren S."/>
            <person name="Bechman K.B."/>
            <person name="Herman A."/>
            <person name="Abrahante J.E."/>
            <person name="Garbe J."/>
        </authorList>
    </citation>
    <scope>NUCLEOTIDE SEQUENCE</scope>
    <source>
        <strain evidence="1">Duluth1</strain>
        <tissue evidence="1">Whole animal</tissue>
    </source>
</reference>
<gene>
    <name evidence="1" type="ORF">DPMN_153248</name>
</gene>
<evidence type="ECO:0000313" key="1">
    <source>
        <dbReference type="EMBL" id="KAH3799637.1"/>
    </source>
</evidence>
<dbReference type="EMBL" id="JAIWYP010000007">
    <property type="protein sequence ID" value="KAH3799637.1"/>
    <property type="molecule type" value="Genomic_DNA"/>
</dbReference>
<proteinExistence type="predicted"/>
<protein>
    <submittedName>
        <fullName evidence="1">Uncharacterized protein</fullName>
    </submittedName>
</protein>
<organism evidence="1 2">
    <name type="scientific">Dreissena polymorpha</name>
    <name type="common">Zebra mussel</name>
    <name type="synonym">Mytilus polymorpha</name>
    <dbReference type="NCBI Taxonomy" id="45954"/>
    <lineage>
        <taxon>Eukaryota</taxon>
        <taxon>Metazoa</taxon>
        <taxon>Spiralia</taxon>
        <taxon>Lophotrochozoa</taxon>
        <taxon>Mollusca</taxon>
        <taxon>Bivalvia</taxon>
        <taxon>Autobranchia</taxon>
        <taxon>Heteroconchia</taxon>
        <taxon>Euheterodonta</taxon>
        <taxon>Imparidentia</taxon>
        <taxon>Neoheterodontei</taxon>
        <taxon>Myida</taxon>
        <taxon>Dreissenoidea</taxon>
        <taxon>Dreissenidae</taxon>
        <taxon>Dreissena</taxon>
    </lineage>
</organism>
<dbReference type="AlphaFoldDB" id="A0A9D4FPK1"/>
<sequence length="69" mass="7819">MEIVSYSNVYETKCPVGRVRVQNYKLGPRWTTVLKKMAPKPYLTQCILHPSSFLECVNAAGFSVLSIVR</sequence>
<keyword evidence="2" id="KW-1185">Reference proteome</keyword>
<evidence type="ECO:0000313" key="2">
    <source>
        <dbReference type="Proteomes" id="UP000828390"/>
    </source>
</evidence>
<reference evidence="1" key="1">
    <citation type="journal article" date="2019" name="bioRxiv">
        <title>The Genome of the Zebra Mussel, Dreissena polymorpha: A Resource for Invasive Species Research.</title>
        <authorList>
            <person name="McCartney M.A."/>
            <person name="Auch B."/>
            <person name="Kono T."/>
            <person name="Mallez S."/>
            <person name="Zhang Y."/>
            <person name="Obille A."/>
            <person name="Becker A."/>
            <person name="Abrahante J.E."/>
            <person name="Garbe J."/>
            <person name="Badalamenti J.P."/>
            <person name="Herman A."/>
            <person name="Mangelson H."/>
            <person name="Liachko I."/>
            <person name="Sullivan S."/>
            <person name="Sone E.D."/>
            <person name="Koren S."/>
            <person name="Silverstein K.A.T."/>
            <person name="Beckman K.B."/>
            <person name="Gohl D.M."/>
        </authorList>
    </citation>
    <scope>NUCLEOTIDE SEQUENCE</scope>
    <source>
        <strain evidence="1">Duluth1</strain>
        <tissue evidence="1">Whole animal</tissue>
    </source>
</reference>
<comment type="caution">
    <text evidence="1">The sequence shown here is derived from an EMBL/GenBank/DDBJ whole genome shotgun (WGS) entry which is preliminary data.</text>
</comment>
<name>A0A9D4FPK1_DREPO</name>
<dbReference type="Proteomes" id="UP000828390">
    <property type="component" value="Unassembled WGS sequence"/>
</dbReference>
<accession>A0A9D4FPK1</accession>